<evidence type="ECO:0000313" key="2">
    <source>
        <dbReference type="Proteomes" id="UP000018979"/>
    </source>
</evidence>
<dbReference type="KEGG" id="smac:SMDB11_1612"/>
<evidence type="ECO:0000313" key="1">
    <source>
        <dbReference type="EMBL" id="CDG12186.1"/>
    </source>
</evidence>
<protein>
    <submittedName>
        <fullName evidence="1">Uncharacterized protein</fullName>
    </submittedName>
</protein>
<organism evidence="1 2">
    <name type="scientific">Serratia marcescens subsp. marcescens Db11</name>
    <dbReference type="NCBI Taxonomy" id="273526"/>
    <lineage>
        <taxon>Bacteria</taxon>
        <taxon>Pseudomonadati</taxon>
        <taxon>Pseudomonadota</taxon>
        <taxon>Gammaproteobacteria</taxon>
        <taxon>Enterobacterales</taxon>
        <taxon>Yersiniaceae</taxon>
        <taxon>Serratia</taxon>
    </lineage>
</organism>
<dbReference type="RefSeq" id="WP_025302768.1">
    <property type="nucleotide sequence ID" value="NZ_HG326223.1"/>
</dbReference>
<dbReference type="Proteomes" id="UP000018979">
    <property type="component" value="Chromosome I"/>
</dbReference>
<name>A0ABC9IHU1_SERMA</name>
<reference evidence="2" key="2">
    <citation type="submission" date="2013-11" db="EMBL/GenBank/DDBJ databases">
        <title>Genome sequences of clinical and environmental isolates of Serratia marcescens.</title>
        <authorList>
            <person name="Iguchi A."/>
            <person name="Komatsu H."/>
            <person name="Nagaya Y."/>
            <person name="Ogura Y."/>
            <person name="Katsura K."/>
            <person name="Kurokawa K."/>
            <person name="Ooka T."/>
            <person name="Hattori M."/>
            <person name="Gotoh N."/>
            <person name="Thomson N."/>
            <person name="Hayashi T."/>
        </authorList>
    </citation>
    <scope>NUCLEOTIDE SEQUENCE [LARGE SCALE GENOMIC DNA]</scope>
    <source>
        <strain evidence="2">Db11</strain>
    </source>
</reference>
<gene>
    <name evidence="1" type="ORF">SMDB11_1612</name>
</gene>
<dbReference type="AlphaFoldDB" id="A0ABC9IHU1"/>
<reference evidence="1 2" key="1">
    <citation type="submission" date="2013-06" db="EMBL/GenBank/DDBJ databases">
        <authorList>
            <person name="Aslett M."/>
        </authorList>
    </citation>
    <scope>NUCLEOTIDE SEQUENCE [LARGE SCALE GENOMIC DNA]</scope>
    <source>
        <strain evidence="1 2">Db11</strain>
    </source>
</reference>
<dbReference type="EMBL" id="HG326223">
    <property type="protein sequence ID" value="CDG12186.1"/>
    <property type="molecule type" value="Genomic_DNA"/>
</dbReference>
<accession>A0ABC9IHU1</accession>
<reference evidence="1 2" key="3">
    <citation type="journal article" date="2014" name="Genome Biol. Evol.">
        <title>Genome evolution and plasticity of Serratia marcescens, an important multidrug-resistant nosocomial pathogen.</title>
        <authorList>
            <person name="Iguchi A."/>
            <person name="Nagaya Y."/>
            <person name="Pradel E."/>
            <person name="Ooka T."/>
            <person name="Ogura Y."/>
            <person name="Katsura K."/>
            <person name="Kurokawa K."/>
            <person name="Oshima K."/>
            <person name="Hattori M."/>
            <person name="Parkhill J."/>
            <person name="Sebaihia M."/>
            <person name="Coulthurst S.J."/>
            <person name="Gotoh N."/>
            <person name="Thomson N.R."/>
            <person name="Ewbank J.J."/>
            <person name="Hayashi T."/>
        </authorList>
    </citation>
    <scope>NUCLEOTIDE SEQUENCE [LARGE SCALE GENOMIC DNA]</scope>
    <source>
        <strain evidence="1 2">Db11</strain>
    </source>
</reference>
<proteinExistence type="predicted"/>
<sequence length="84" mass="9191">MLTAKINIFAEPYDLASPWSPLAALEQAGDSRPANICGYHTYLNSSPLEVTDAAGNKDYKHSIGSSLKMRVEKQVPNRATELVK</sequence>